<evidence type="ECO:0000313" key="1">
    <source>
        <dbReference type="EMBL" id="TWE11239.1"/>
    </source>
</evidence>
<sequence>MNQRVTLRPTSQAEAHLTTIDGIRVIVDEVVIEDDEVSVEAHGEAGDLDDRLREWQHTFDEWEANPRSATGELDAPPKRPGYALVPAWPIVEIAGDDCAPFGAHAASQEMPWGVGWIFKSVVDTPDWRVVTLKARSDGRSIPLILARRVEIDFPPKARRVSGINHMPIYLISSEHPFTVDESDYIDD</sequence>
<dbReference type="AlphaFoldDB" id="A0A561E6K1"/>
<feature type="non-terminal residue" evidence="1">
    <location>
        <position position="187"/>
    </location>
</feature>
<dbReference type="Proteomes" id="UP000318297">
    <property type="component" value="Unassembled WGS sequence"/>
</dbReference>
<reference evidence="1 2" key="1">
    <citation type="submission" date="2019-06" db="EMBL/GenBank/DDBJ databases">
        <title>Sequencing the genomes of 1000 actinobacteria strains.</title>
        <authorList>
            <person name="Klenk H.-P."/>
        </authorList>
    </citation>
    <scope>NUCLEOTIDE SEQUENCE [LARGE SCALE GENOMIC DNA]</scope>
    <source>
        <strain evidence="1 2">DSM 19560</strain>
    </source>
</reference>
<dbReference type="EMBL" id="VIVQ01000001">
    <property type="protein sequence ID" value="TWE11239.1"/>
    <property type="molecule type" value="Genomic_DNA"/>
</dbReference>
<accession>A0A561E6K1</accession>
<proteinExistence type="predicted"/>
<name>A0A561E6K1_9MICO</name>
<gene>
    <name evidence="1" type="ORF">BKA23_0001</name>
</gene>
<keyword evidence="2" id="KW-1185">Reference proteome</keyword>
<organism evidence="1 2">
    <name type="scientific">Rudaeicoccus suwonensis</name>
    <dbReference type="NCBI Taxonomy" id="657409"/>
    <lineage>
        <taxon>Bacteria</taxon>
        <taxon>Bacillati</taxon>
        <taxon>Actinomycetota</taxon>
        <taxon>Actinomycetes</taxon>
        <taxon>Micrococcales</taxon>
        <taxon>Dermacoccaceae</taxon>
        <taxon>Rudaeicoccus</taxon>
    </lineage>
</organism>
<comment type="caution">
    <text evidence="1">The sequence shown here is derived from an EMBL/GenBank/DDBJ whole genome shotgun (WGS) entry which is preliminary data.</text>
</comment>
<evidence type="ECO:0000313" key="2">
    <source>
        <dbReference type="Proteomes" id="UP000318297"/>
    </source>
</evidence>
<protein>
    <submittedName>
        <fullName evidence="1">Uncharacterized protein</fullName>
    </submittedName>
</protein>